<reference evidence="4" key="1">
    <citation type="submission" date="2020-10" db="EMBL/GenBank/DDBJ databases">
        <authorList>
            <person name="Han B."/>
            <person name="Lu T."/>
            <person name="Zhao Q."/>
            <person name="Huang X."/>
            <person name="Zhao Y."/>
        </authorList>
    </citation>
    <scope>NUCLEOTIDE SEQUENCE</scope>
</reference>
<gene>
    <name evidence="4" type="ORF">NCGR_LOCUS9801</name>
</gene>
<feature type="domain" description="ACT" evidence="3">
    <location>
        <begin position="141"/>
        <end position="219"/>
    </location>
</feature>
<dbReference type="GO" id="GO:0016597">
    <property type="term" value="F:amino acid binding"/>
    <property type="evidence" value="ECO:0007669"/>
    <property type="project" value="UniProtKB-UniRule"/>
</dbReference>
<keyword evidence="5" id="KW-1185">Reference proteome</keyword>
<dbReference type="Gene3D" id="3.30.70.260">
    <property type="match status" value="1"/>
</dbReference>
<evidence type="ECO:0000256" key="2">
    <source>
        <dbReference type="RuleBase" id="RU369043"/>
    </source>
</evidence>
<dbReference type="EMBL" id="CAJGYO010000002">
    <property type="protein sequence ID" value="CAD6214384.1"/>
    <property type="molecule type" value="Genomic_DNA"/>
</dbReference>
<dbReference type="PROSITE" id="PS51671">
    <property type="entry name" value="ACT"/>
    <property type="match status" value="1"/>
</dbReference>
<evidence type="ECO:0000313" key="4">
    <source>
        <dbReference type="EMBL" id="CAD6214384.1"/>
    </source>
</evidence>
<dbReference type="InterPro" id="IPR002912">
    <property type="entry name" value="ACT_dom"/>
</dbReference>
<organism evidence="4 5">
    <name type="scientific">Miscanthus lutarioriparius</name>
    <dbReference type="NCBI Taxonomy" id="422564"/>
    <lineage>
        <taxon>Eukaryota</taxon>
        <taxon>Viridiplantae</taxon>
        <taxon>Streptophyta</taxon>
        <taxon>Embryophyta</taxon>
        <taxon>Tracheophyta</taxon>
        <taxon>Spermatophyta</taxon>
        <taxon>Magnoliopsida</taxon>
        <taxon>Liliopsida</taxon>
        <taxon>Poales</taxon>
        <taxon>Poaceae</taxon>
        <taxon>PACMAD clade</taxon>
        <taxon>Panicoideae</taxon>
        <taxon>Andropogonodae</taxon>
        <taxon>Andropogoneae</taxon>
        <taxon>Saccharinae</taxon>
        <taxon>Miscanthus</taxon>
    </lineage>
</organism>
<evidence type="ECO:0000313" key="5">
    <source>
        <dbReference type="Proteomes" id="UP000604825"/>
    </source>
</evidence>
<dbReference type="AlphaFoldDB" id="A0A811MSM3"/>
<sequence>MHDDRDYESGPAPTPVDEELFSMGDKAATARTARRGAVTRVSIDSWEERGYAVVKMTSRDRPRLLFDTVCSLTDMHYVVFHATVGSQGALAIQEYYIRHKDGRTVDSSAERQKVSRCLVAAVERRATHVRLARPFLAAGVRVEVRAADRSGLLSDFTRVLREHGLSLLRVELKRHKDEAFGIFYHVTDTGGEVRTEALRAVQARVAEMDISLNVVKEAPGWPPVRKTSVPAPPVAGLSLRRGPDLPWGAFYGHTLGSSRITSTTSGLETCSENNPPVVLLQSA</sequence>
<dbReference type="PANTHER" id="PTHR31096">
    <property type="entry name" value="ACT DOMAIN-CONTAINING PROTEIN ACR4-RELATED"/>
    <property type="match status" value="1"/>
</dbReference>
<dbReference type="SUPFAM" id="SSF55021">
    <property type="entry name" value="ACT-like"/>
    <property type="match status" value="1"/>
</dbReference>
<proteinExistence type="predicted"/>
<protein>
    <recommendedName>
        <fullName evidence="2">ACT domain-containing protein ACR</fullName>
    </recommendedName>
    <alternativeName>
        <fullName evidence="2">Protein ACT DOMAIN REPEATS</fullName>
    </alternativeName>
</protein>
<keyword evidence="1 2" id="KW-0677">Repeat</keyword>
<name>A0A811MSM3_9POAL</name>
<accession>A0A811MSM3</accession>
<dbReference type="PANTHER" id="PTHR31096:SF7">
    <property type="entry name" value="ACT DOMAIN-CONTAINING PROTEIN ACR1"/>
    <property type="match status" value="1"/>
</dbReference>
<dbReference type="Proteomes" id="UP000604825">
    <property type="component" value="Unassembled WGS sequence"/>
</dbReference>
<evidence type="ECO:0000256" key="1">
    <source>
        <dbReference type="ARBA" id="ARBA00022737"/>
    </source>
</evidence>
<dbReference type="OrthoDB" id="1716101at2759"/>
<comment type="caution">
    <text evidence="4">The sequence shown here is derived from an EMBL/GenBank/DDBJ whole genome shotgun (WGS) entry which is preliminary data.</text>
</comment>
<comment type="function">
    <text evidence="2">Binds amino acids.</text>
</comment>
<dbReference type="InterPro" id="IPR045865">
    <property type="entry name" value="ACT-like_dom_sf"/>
</dbReference>
<dbReference type="Pfam" id="PF01842">
    <property type="entry name" value="ACT"/>
    <property type="match status" value="1"/>
</dbReference>
<evidence type="ECO:0000259" key="3">
    <source>
        <dbReference type="PROSITE" id="PS51671"/>
    </source>
</evidence>
<dbReference type="CDD" id="cd04897">
    <property type="entry name" value="ACT_ACR_3"/>
    <property type="match status" value="1"/>
</dbReference>
<dbReference type="InterPro" id="IPR040217">
    <property type="entry name" value="ACR1-12"/>
</dbReference>